<protein>
    <submittedName>
        <fullName evidence="5">Uncharacterized protein</fullName>
    </submittedName>
</protein>
<accession>A0A820DZD6</accession>
<gene>
    <name evidence="2" type="ORF">BYL167_LOCUS16985</name>
    <name evidence="4" type="ORF">GIL414_LOCUS19386</name>
    <name evidence="5" type="ORF">OVN521_LOCUS28429</name>
    <name evidence="3" type="ORF">SMN809_LOCUS18265</name>
</gene>
<dbReference type="EMBL" id="CAJOBH010006607">
    <property type="protein sequence ID" value="CAF4061358.1"/>
    <property type="molecule type" value="Genomic_DNA"/>
</dbReference>
<dbReference type="AlphaFoldDB" id="A0A820DZD6"/>
<evidence type="ECO:0000313" key="5">
    <source>
        <dbReference type="EMBL" id="CAF4239453.1"/>
    </source>
</evidence>
<dbReference type="EMBL" id="CAJOBG010008272">
    <property type="protein sequence ID" value="CAF4239453.1"/>
    <property type="molecule type" value="Genomic_DNA"/>
</dbReference>
<keyword evidence="6" id="KW-1185">Reference proteome</keyword>
<sequence length="150" mass="17441">MCLSEQLESHHHEPLSIRVFARRVTQSTTIKNFDEKHAAQSKKRKFPDNQIAIQSKKRKISLKNKQHLAFRVDQNPTKRTNFFNKNEEHLLYAICPSASAATAYLHHICNYYTPSNSITSDQHRLETFVDNYNRDSGPDDTKGQQPESRE</sequence>
<comment type="caution">
    <text evidence="5">The sequence shown here is derived from an EMBL/GenBank/DDBJ whole genome shotgun (WGS) entry which is preliminary data.</text>
</comment>
<dbReference type="Proteomes" id="UP000681967">
    <property type="component" value="Unassembled WGS sequence"/>
</dbReference>
<dbReference type="Proteomes" id="UP000676336">
    <property type="component" value="Unassembled WGS sequence"/>
</dbReference>
<dbReference type="Proteomes" id="UP000663866">
    <property type="component" value="Unassembled WGS sequence"/>
</dbReference>
<reference evidence="5" key="1">
    <citation type="submission" date="2021-02" db="EMBL/GenBank/DDBJ databases">
        <authorList>
            <person name="Nowell W R."/>
        </authorList>
    </citation>
    <scope>NUCLEOTIDE SEQUENCE</scope>
</reference>
<dbReference type="EMBL" id="CAJOBJ010009878">
    <property type="protein sequence ID" value="CAF4148363.1"/>
    <property type="molecule type" value="Genomic_DNA"/>
</dbReference>
<dbReference type="Proteomes" id="UP000681720">
    <property type="component" value="Unassembled WGS sequence"/>
</dbReference>
<dbReference type="EMBL" id="CAJOBI010008725">
    <property type="protein sequence ID" value="CAF4120605.1"/>
    <property type="molecule type" value="Genomic_DNA"/>
</dbReference>
<proteinExistence type="predicted"/>
<evidence type="ECO:0000313" key="6">
    <source>
        <dbReference type="Proteomes" id="UP000663866"/>
    </source>
</evidence>
<evidence type="ECO:0000313" key="3">
    <source>
        <dbReference type="EMBL" id="CAF4120605.1"/>
    </source>
</evidence>
<organism evidence="5 6">
    <name type="scientific">Rotaria magnacalcarata</name>
    <dbReference type="NCBI Taxonomy" id="392030"/>
    <lineage>
        <taxon>Eukaryota</taxon>
        <taxon>Metazoa</taxon>
        <taxon>Spiralia</taxon>
        <taxon>Gnathifera</taxon>
        <taxon>Rotifera</taxon>
        <taxon>Eurotatoria</taxon>
        <taxon>Bdelloidea</taxon>
        <taxon>Philodinida</taxon>
        <taxon>Philodinidae</taxon>
        <taxon>Rotaria</taxon>
    </lineage>
</organism>
<evidence type="ECO:0000313" key="2">
    <source>
        <dbReference type="EMBL" id="CAF4061358.1"/>
    </source>
</evidence>
<feature type="region of interest" description="Disordered" evidence="1">
    <location>
        <begin position="130"/>
        <end position="150"/>
    </location>
</feature>
<evidence type="ECO:0000256" key="1">
    <source>
        <dbReference type="SAM" id="MobiDB-lite"/>
    </source>
</evidence>
<name>A0A820DZD6_9BILA</name>
<evidence type="ECO:0000313" key="4">
    <source>
        <dbReference type="EMBL" id="CAF4148363.1"/>
    </source>
</evidence>